<organism evidence="2 3">
    <name type="scientific">Vitrella brassicaformis (strain CCMP3155)</name>
    <dbReference type="NCBI Taxonomy" id="1169540"/>
    <lineage>
        <taxon>Eukaryota</taxon>
        <taxon>Sar</taxon>
        <taxon>Alveolata</taxon>
        <taxon>Colpodellida</taxon>
        <taxon>Vitrellaceae</taxon>
        <taxon>Vitrella</taxon>
    </lineage>
</organism>
<gene>
    <name evidence="2" type="ORF">Vbra_14382</name>
</gene>
<proteinExistence type="predicted"/>
<dbReference type="OrthoDB" id="434720at2759"/>
<name>A0A0G4F3G4_VITBC</name>
<dbReference type="AlphaFoldDB" id="A0A0G4F3G4"/>
<dbReference type="InParanoid" id="A0A0G4F3G4"/>
<dbReference type="PhylomeDB" id="A0A0G4F3G4"/>
<feature type="compositionally biased region" description="Basic and acidic residues" evidence="1">
    <location>
        <begin position="97"/>
        <end position="106"/>
    </location>
</feature>
<dbReference type="VEuPathDB" id="CryptoDB:Vbra_14382"/>
<feature type="compositionally biased region" description="Acidic residues" evidence="1">
    <location>
        <begin position="71"/>
        <end position="81"/>
    </location>
</feature>
<evidence type="ECO:0000313" key="3">
    <source>
        <dbReference type="Proteomes" id="UP000041254"/>
    </source>
</evidence>
<keyword evidence="3" id="KW-1185">Reference proteome</keyword>
<sequence>MAGPKGHKVGISLGPDPGQVTLGKGQLTGYNGVSEPGPEQSPPLGAANPPLGDESSPGGPGSHIQVVLPGEDAEGGEADDNEGGRRTGGPAKGSKLTAEEKENEKARLQRVVKDFAKDAVKGMEMTVIDLDGRKFRTLFQMDNYLQHFTLEPVKGEGEGESGDEVPEHMKKIEMKGIESVYRGTKIMKKNPAFPYPEDAPHCVGMETKPDRVKLFFLIPEEDARDKFYTCLKILSFGVAQLA</sequence>
<dbReference type="Proteomes" id="UP000041254">
    <property type="component" value="Unassembled WGS sequence"/>
</dbReference>
<dbReference type="EMBL" id="CDMY01000367">
    <property type="protein sequence ID" value="CEM06602.1"/>
    <property type="molecule type" value="Genomic_DNA"/>
</dbReference>
<accession>A0A0G4F3G4</accession>
<evidence type="ECO:0000313" key="2">
    <source>
        <dbReference type="EMBL" id="CEM06602.1"/>
    </source>
</evidence>
<evidence type="ECO:0000256" key="1">
    <source>
        <dbReference type="SAM" id="MobiDB-lite"/>
    </source>
</evidence>
<reference evidence="2 3" key="1">
    <citation type="submission" date="2014-11" db="EMBL/GenBank/DDBJ databases">
        <authorList>
            <person name="Zhu J."/>
            <person name="Qi W."/>
            <person name="Song R."/>
        </authorList>
    </citation>
    <scope>NUCLEOTIDE SEQUENCE [LARGE SCALE GENOMIC DNA]</scope>
</reference>
<feature type="region of interest" description="Disordered" evidence="1">
    <location>
        <begin position="1"/>
        <end position="106"/>
    </location>
</feature>
<protein>
    <submittedName>
        <fullName evidence="2">Uncharacterized protein</fullName>
    </submittedName>
</protein>